<protein>
    <recommendedName>
        <fullName evidence="3">TonB C-terminal domain-containing protein</fullName>
    </recommendedName>
</protein>
<accession>A0A254T7P9</accession>
<evidence type="ECO:0000313" key="2">
    <source>
        <dbReference type="Proteomes" id="UP000197535"/>
    </source>
</evidence>
<dbReference type="Proteomes" id="UP000197535">
    <property type="component" value="Unassembled WGS sequence"/>
</dbReference>
<proteinExistence type="predicted"/>
<dbReference type="AlphaFoldDB" id="A0A254T7P9"/>
<organism evidence="1 2">
    <name type="scientific">Noviherbaspirillum denitrificans</name>
    <dbReference type="NCBI Taxonomy" id="1968433"/>
    <lineage>
        <taxon>Bacteria</taxon>
        <taxon>Pseudomonadati</taxon>
        <taxon>Pseudomonadota</taxon>
        <taxon>Betaproteobacteria</taxon>
        <taxon>Burkholderiales</taxon>
        <taxon>Oxalobacteraceae</taxon>
        <taxon>Noviherbaspirillum</taxon>
    </lineage>
</organism>
<dbReference type="OrthoDB" id="8781436at2"/>
<keyword evidence="2" id="KW-1185">Reference proteome</keyword>
<sequence>MTIATPAGPYYFRASELSRRPVLLGDAISRLVIEMPGFPPLPVILRLLISAEGDVDRVLVEDSYLPDAVVERIVDTFSTVRFLPGKIGDAAVRSQLKIEVRLENLQDSR</sequence>
<reference evidence="1 2" key="1">
    <citation type="submission" date="2016-02" db="EMBL/GenBank/DDBJ databases">
        <authorList>
            <person name="Wen L."/>
            <person name="He K."/>
            <person name="Yang H."/>
        </authorList>
    </citation>
    <scope>NUCLEOTIDE SEQUENCE [LARGE SCALE GENOMIC DNA]</scope>
    <source>
        <strain evidence="1 2">TSA40</strain>
    </source>
</reference>
<dbReference type="EMBL" id="LSTO01000002">
    <property type="protein sequence ID" value="OWW18674.1"/>
    <property type="molecule type" value="Genomic_DNA"/>
</dbReference>
<comment type="caution">
    <text evidence="1">The sequence shown here is derived from an EMBL/GenBank/DDBJ whole genome shotgun (WGS) entry which is preliminary data.</text>
</comment>
<dbReference type="RefSeq" id="WP_088710078.1">
    <property type="nucleotide sequence ID" value="NZ_LSTO01000002.1"/>
</dbReference>
<evidence type="ECO:0000313" key="1">
    <source>
        <dbReference type="EMBL" id="OWW18674.1"/>
    </source>
</evidence>
<gene>
    <name evidence="1" type="ORF">AYR66_03615</name>
</gene>
<dbReference type="SUPFAM" id="SSF74653">
    <property type="entry name" value="TolA/TonB C-terminal domain"/>
    <property type="match status" value="1"/>
</dbReference>
<evidence type="ECO:0008006" key="3">
    <source>
        <dbReference type="Google" id="ProtNLM"/>
    </source>
</evidence>
<name>A0A254T7P9_9BURK</name>